<dbReference type="PANTHER" id="PTHR43357">
    <property type="entry name" value="INNER MEMBRANE ABC TRANSPORTER PERMEASE PROTEIN YDCV"/>
    <property type="match status" value="1"/>
</dbReference>
<organism evidence="10 11">
    <name type="scientific">Thermotalea metallivorans</name>
    <dbReference type="NCBI Taxonomy" id="520762"/>
    <lineage>
        <taxon>Bacteria</taxon>
        <taxon>Bacillati</taxon>
        <taxon>Bacillota</taxon>
        <taxon>Clostridia</taxon>
        <taxon>Peptostreptococcales</taxon>
        <taxon>Thermotaleaceae</taxon>
        <taxon>Thermotalea</taxon>
    </lineage>
</organism>
<feature type="transmembrane region" description="Helical" evidence="8">
    <location>
        <begin position="102"/>
        <end position="125"/>
    </location>
</feature>
<dbReference type="Pfam" id="PF00528">
    <property type="entry name" value="BPD_transp_1"/>
    <property type="match status" value="1"/>
</dbReference>
<dbReference type="EMBL" id="LOEE01000072">
    <property type="protein sequence ID" value="KXG73867.1"/>
    <property type="molecule type" value="Genomic_DNA"/>
</dbReference>
<dbReference type="GO" id="GO:0055085">
    <property type="term" value="P:transmembrane transport"/>
    <property type="evidence" value="ECO:0007669"/>
    <property type="project" value="InterPro"/>
</dbReference>
<evidence type="ECO:0000313" key="11">
    <source>
        <dbReference type="Proteomes" id="UP000070456"/>
    </source>
</evidence>
<evidence type="ECO:0000313" key="10">
    <source>
        <dbReference type="EMBL" id="KXG73867.1"/>
    </source>
</evidence>
<dbReference type="Proteomes" id="UP000070456">
    <property type="component" value="Unassembled WGS sequence"/>
</dbReference>
<evidence type="ECO:0000256" key="4">
    <source>
        <dbReference type="ARBA" id="ARBA00022519"/>
    </source>
</evidence>
<comment type="subcellular location">
    <subcellularLocation>
        <location evidence="1">Cell inner membrane</location>
        <topology evidence="1">Multi-pass membrane protein</topology>
    </subcellularLocation>
    <subcellularLocation>
        <location evidence="8">Cell membrane</location>
        <topology evidence="8">Multi-pass membrane protein</topology>
    </subcellularLocation>
</comment>
<dbReference type="Gene3D" id="1.10.3720.10">
    <property type="entry name" value="MetI-like"/>
    <property type="match status" value="1"/>
</dbReference>
<evidence type="ECO:0000256" key="5">
    <source>
        <dbReference type="ARBA" id="ARBA00022692"/>
    </source>
</evidence>
<dbReference type="InterPro" id="IPR035906">
    <property type="entry name" value="MetI-like_sf"/>
</dbReference>
<comment type="similarity">
    <text evidence="8">Belongs to the binding-protein-dependent transport system permease family.</text>
</comment>
<proteinExistence type="inferred from homology"/>
<keyword evidence="7 8" id="KW-0472">Membrane</keyword>
<keyword evidence="4" id="KW-0997">Cell inner membrane</keyword>
<evidence type="ECO:0000256" key="1">
    <source>
        <dbReference type="ARBA" id="ARBA00004429"/>
    </source>
</evidence>
<reference evidence="10 11" key="1">
    <citation type="submission" date="2015-12" db="EMBL/GenBank/DDBJ databases">
        <title>Draft genome sequence of the thermoanaerobe Thermotalea metallivorans, an isolate from the runoff channel of the Great Artesian Basin, Australia.</title>
        <authorList>
            <person name="Patel B.K."/>
        </authorList>
    </citation>
    <scope>NUCLEOTIDE SEQUENCE [LARGE SCALE GENOMIC DNA]</scope>
    <source>
        <strain evidence="10 11">B2-1</strain>
    </source>
</reference>
<name>A0A140KZZ2_9FIRM</name>
<feature type="transmembrane region" description="Helical" evidence="8">
    <location>
        <begin position="62"/>
        <end position="82"/>
    </location>
</feature>
<feature type="transmembrane region" description="Helical" evidence="8">
    <location>
        <begin position="203"/>
        <end position="225"/>
    </location>
</feature>
<keyword evidence="5 8" id="KW-0812">Transmembrane</keyword>
<keyword evidence="2 8" id="KW-0813">Transport</keyword>
<keyword evidence="3" id="KW-1003">Cell membrane</keyword>
<dbReference type="PANTHER" id="PTHR43357:SF4">
    <property type="entry name" value="INNER MEMBRANE ABC TRANSPORTER PERMEASE PROTEIN YDCV"/>
    <property type="match status" value="1"/>
</dbReference>
<dbReference type="SUPFAM" id="SSF161098">
    <property type="entry name" value="MetI-like"/>
    <property type="match status" value="1"/>
</dbReference>
<dbReference type="AlphaFoldDB" id="A0A140KZZ2"/>
<keyword evidence="11" id="KW-1185">Reference proteome</keyword>
<protein>
    <submittedName>
        <fullName evidence="10">Putative 2-aminoethylphosphonate transport system permease protein PhnV</fullName>
    </submittedName>
</protein>
<evidence type="ECO:0000256" key="7">
    <source>
        <dbReference type="ARBA" id="ARBA00023136"/>
    </source>
</evidence>
<accession>A0A140KZZ2</accession>
<dbReference type="PROSITE" id="PS50928">
    <property type="entry name" value="ABC_TM1"/>
    <property type="match status" value="1"/>
</dbReference>
<feature type="transmembrane region" description="Helical" evidence="8">
    <location>
        <begin position="232"/>
        <end position="251"/>
    </location>
</feature>
<gene>
    <name evidence="10" type="primary">phnV</name>
    <name evidence="10" type="ORF">AN619_27870</name>
</gene>
<evidence type="ECO:0000256" key="8">
    <source>
        <dbReference type="RuleBase" id="RU363032"/>
    </source>
</evidence>
<dbReference type="OrthoDB" id="9782004at2"/>
<dbReference type="GO" id="GO:0005886">
    <property type="term" value="C:plasma membrane"/>
    <property type="evidence" value="ECO:0007669"/>
    <property type="project" value="UniProtKB-SubCell"/>
</dbReference>
<sequence length="267" mass="30152">MGKNMVFKIIFNIFLLLLIFPLFIILLWSFTKIWPWPDLFPKAFGLRGFQYLLNPSNNSLRILGLSIWLSTVVMFIAILISIPAAKALGLYHFKGKGFIKTLILAPIVVPTVAVTMGIHVSFISVGLANTFWGVVIVHLIPCIPYSVRILTDVFEIMGNSMELQARILGANKMQTFFYVTLPMLAPGLITAGSMVFIVSFSQYFLTFLIGGGKIVTFSMVMFPFIQSGDRMMASVYSMVFIWTTLLILISVERIVKSYYKGENYFYL</sequence>
<dbReference type="CDD" id="cd06261">
    <property type="entry name" value="TM_PBP2"/>
    <property type="match status" value="1"/>
</dbReference>
<feature type="transmembrane region" description="Helical" evidence="8">
    <location>
        <begin position="175"/>
        <end position="197"/>
    </location>
</feature>
<dbReference type="STRING" id="520762.AN619_27870"/>
<evidence type="ECO:0000256" key="2">
    <source>
        <dbReference type="ARBA" id="ARBA00022448"/>
    </source>
</evidence>
<keyword evidence="6 8" id="KW-1133">Transmembrane helix</keyword>
<dbReference type="PATRIC" id="fig|520762.4.peg.3079"/>
<evidence type="ECO:0000259" key="9">
    <source>
        <dbReference type="PROSITE" id="PS50928"/>
    </source>
</evidence>
<dbReference type="InterPro" id="IPR000515">
    <property type="entry name" value="MetI-like"/>
</dbReference>
<feature type="transmembrane region" description="Helical" evidence="8">
    <location>
        <begin position="9"/>
        <end position="30"/>
    </location>
</feature>
<feature type="domain" description="ABC transmembrane type-1" evidence="9">
    <location>
        <begin position="63"/>
        <end position="251"/>
    </location>
</feature>
<comment type="caution">
    <text evidence="10">The sequence shown here is derived from an EMBL/GenBank/DDBJ whole genome shotgun (WGS) entry which is preliminary data.</text>
</comment>
<feature type="transmembrane region" description="Helical" evidence="8">
    <location>
        <begin position="131"/>
        <end position="154"/>
    </location>
</feature>
<evidence type="ECO:0000256" key="3">
    <source>
        <dbReference type="ARBA" id="ARBA00022475"/>
    </source>
</evidence>
<evidence type="ECO:0000256" key="6">
    <source>
        <dbReference type="ARBA" id="ARBA00022989"/>
    </source>
</evidence>